<name>A0A1J5S3R0_9ZZZZ</name>
<keyword evidence="1" id="KW-0479">Metal-binding</keyword>
<keyword evidence="3" id="KW-0408">Iron</keyword>
<dbReference type="GO" id="GO:0005506">
    <property type="term" value="F:iron ion binding"/>
    <property type="evidence" value="ECO:0007669"/>
    <property type="project" value="InterPro"/>
</dbReference>
<evidence type="ECO:0000313" key="5">
    <source>
        <dbReference type="EMBL" id="OIQ94965.1"/>
    </source>
</evidence>
<dbReference type="SUPFAM" id="SSF51197">
    <property type="entry name" value="Clavaminate synthase-like"/>
    <property type="match status" value="1"/>
</dbReference>
<reference evidence="5" key="1">
    <citation type="submission" date="2016-10" db="EMBL/GenBank/DDBJ databases">
        <title>Sequence of Gallionella enrichment culture.</title>
        <authorList>
            <person name="Poehlein A."/>
            <person name="Muehling M."/>
            <person name="Daniel R."/>
        </authorList>
    </citation>
    <scope>NUCLEOTIDE SEQUENCE</scope>
</reference>
<dbReference type="GO" id="GO:0016491">
    <property type="term" value="F:oxidoreductase activity"/>
    <property type="evidence" value="ECO:0007669"/>
    <property type="project" value="UniProtKB-KW"/>
</dbReference>
<proteinExistence type="predicted"/>
<evidence type="ECO:0000256" key="1">
    <source>
        <dbReference type="ARBA" id="ARBA00022723"/>
    </source>
</evidence>
<dbReference type="Pfam" id="PF02668">
    <property type="entry name" value="TauD"/>
    <property type="match status" value="1"/>
</dbReference>
<dbReference type="EC" id="1.14.11.40" evidence="5"/>
<protein>
    <submittedName>
        <fullName evidence="5">Enduracididine beta-hydroxylase</fullName>
        <ecNumber evidence="5">1.14.11.40</ecNumber>
    </submittedName>
</protein>
<organism evidence="5">
    <name type="scientific">mine drainage metagenome</name>
    <dbReference type="NCBI Taxonomy" id="410659"/>
    <lineage>
        <taxon>unclassified sequences</taxon>
        <taxon>metagenomes</taxon>
        <taxon>ecological metagenomes</taxon>
    </lineage>
</organism>
<dbReference type="Gene3D" id="3.60.130.10">
    <property type="entry name" value="Clavaminate synthase-like"/>
    <property type="match status" value="1"/>
</dbReference>
<dbReference type="PIRSF" id="PIRSF019543">
    <property type="entry name" value="Clavaminate_syn"/>
    <property type="match status" value="1"/>
</dbReference>
<evidence type="ECO:0000256" key="2">
    <source>
        <dbReference type="ARBA" id="ARBA00023002"/>
    </source>
</evidence>
<evidence type="ECO:0000259" key="4">
    <source>
        <dbReference type="Pfam" id="PF02668"/>
    </source>
</evidence>
<dbReference type="InterPro" id="IPR003819">
    <property type="entry name" value="TauD/TfdA-like"/>
</dbReference>
<dbReference type="EMBL" id="MLJW01000176">
    <property type="protein sequence ID" value="OIQ94965.1"/>
    <property type="molecule type" value="Genomic_DNA"/>
</dbReference>
<dbReference type="InterPro" id="IPR014503">
    <property type="entry name" value="Clavaminate_syn-like"/>
</dbReference>
<dbReference type="InterPro" id="IPR042098">
    <property type="entry name" value="TauD-like_sf"/>
</dbReference>
<dbReference type="AlphaFoldDB" id="A0A1J5S3R0"/>
<comment type="caution">
    <text evidence="5">The sequence shown here is derived from an EMBL/GenBank/DDBJ whole genome shotgun (WGS) entry which is preliminary data.</text>
</comment>
<gene>
    <name evidence="5" type="primary">mppO</name>
    <name evidence="5" type="ORF">GALL_230680</name>
</gene>
<feature type="domain" description="TauD/TfdA-like" evidence="4">
    <location>
        <begin position="105"/>
        <end position="301"/>
    </location>
</feature>
<evidence type="ECO:0000256" key="3">
    <source>
        <dbReference type="ARBA" id="ARBA00023004"/>
    </source>
</evidence>
<sequence>MTTNCIRLQPTASEKKDIRALLNEIMVDPHLCRQDEFLEHAHVIAQELPRRIRQAFYGFKRKEDEPILLVTDNPVLLDGAEPTPEGHPELSADYVLNDAQLLHGLYGSLLGEPVGFTSQRNGSVYNNIIPLTTHSSVANSSAGSAIEFGFHVEDAFHPARADFIGLVCLRNDERATTTVSCVDGVALSAEESAILFQPRFRIGHNPIHSTTNVVSEDAQSIFFGHPDRPYVRINAANLRIDDYQFLERQALEKLLAHFARNRLGVILQSRDCIFIDNFRCVHARDAYTPLFGPRARWLSRVVFANDLRKSGPMRASVLERAIAA</sequence>
<accession>A0A1J5S3R0</accession>
<keyword evidence="2 5" id="KW-0560">Oxidoreductase</keyword>